<sequence>MRKCSAEICKCACGRSINDNVSEKYLQFKNLLHALTQAAVAINEIPYSRQFYDLFSFFKFNCIVGFLTCLSEVATN</sequence>
<dbReference type="EMBL" id="JYDQ01000100">
    <property type="protein sequence ID" value="KRY15177.1"/>
    <property type="molecule type" value="Genomic_DNA"/>
</dbReference>
<evidence type="ECO:0000313" key="2">
    <source>
        <dbReference type="Proteomes" id="UP000054783"/>
    </source>
</evidence>
<keyword evidence="2" id="KW-1185">Reference proteome</keyword>
<gene>
    <name evidence="1" type="ORF">T12_13849</name>
</gene>
<evidence type="ECO:0000313" key="1">
    <source>
        <dbReference type="EMBL" id="KRY15177.1"/>
    </source>
</evidence>
<name>A0A0V0ZSS4_9BILA</name>
<comment type="caution">
    <text evidence="1">The sequence shown here is derived from an EMBL/GenBank/DDBJ whole genome shotgun (WGS) entry which is preliminary data.</text>
</comment>
<dbReference type="AlphaFoldDB" id="A0A0V0ZSS4"/>
<dbReference type="Proteomes" id="UP000054783">
    <property type="component" value="Unassembled WGS sequence"/>
</dbReference>
<reference evidence="1 2" key="1">
    <citation type="submission" date="2015-01" db="EMBL/GenBank/DDBJ databases">
        <title>Evolution of Trichinella species and genotypes.</title>
        <authorList>
            <person name="Korhonen P.K."/>
            <person name="Edoardo P."/>
            <person name="Giuseppe L.R."/>
            <person name="Gasser R.B."/>
        </authorList>
    </citation>
    <scope>NUCLEOTIDE SEQUENCE [LARGE SCALE GENOMIC DNA]</scope>
    <source>
        <strain evidence="1">ISS2496</strain>
    </source>
</reference>
<accession>A0A0V0ZSS4</accession>
<protein>
    <submittedName>
        <fullName evidence="1">Uncharacterized protein</fullName>
    </submittedName>
</protein>
<organism evidence="1 2">
    <name type="scientific">Trichinella patagoniensis</name>
    <dbReference type="NCBI Taxonomy" id="990121"/>
    <lineage>
        <taxon>Eukaryota</taxon>
        <taxon>Metazoa</taxon>
        <taxon>Ecdysozoa</taxon>
        <taxon>Nematoda</taxon>
        <taxon>Enoplea</taxon>
        <taxon>Dorylaimia</taxon>
        <taxon>Trichinellida</taxon>
        <taxon>Trichinellidae</taxon>
        <taxon>Trichinella</taxon>
    </lineage>
</organism>
<proteinExistence type="predicted"/>